<accession>A0ABQ9FHS7</accession>
<proteinExistence type="predicted"/>
<dbReference type="InterPro" id="IPR001352">
    <property type="entry name" value="RNase_HII/HIII"/>
</dbReference>
<protein>
    <submittedName>
        <fullName evidence="1">Uncharacterized protein</fullName>
    </submittedName>
</protein>
<dbReference type="EMBL" id="JARBDR010000246">
    <property type="protein sequence ID" value="KAJ8316829.1"/>
    <property type="molecule type" value="Genomic_DNA"/>
</dbReference>
<keyword evidence="2" id="KW-1185">Reference proteome</keyword>
<comment type="caution">
    <text evidence="1">The sequence shown here is derived from an EMBL/GenBank/DDBJ whole genome shotgun (WGS) entry which is preliminary data.</text>
</comment>
<dbReference type="Gene3D" id="3.30.420.10">
    <property type="entry name" value="Ribonuclease H-like superfamily/Ribonuclease H"/>
    <property type="match status" value="1"/>
</dbReference>
<dbReference type="InterPro" id="IPR036397">
    <property type="entry name" value="RNaseH_sf"/>
</dbReference>
<evidence type="ECO:0000313" key="1">
    <source>
        <dbReference type="EMBL" id="KAJ8316829.1"/>
    </source>
</evidence>
<dbReference type="PANTHER" id="PTHR10954">
    <property type="entry name" value="RIBONUCLEASE H2 SUBUNIT A"/>
    <property type="match status" value="1"/>
</dbReference>
<evidence type="ECO:0000313" key="2">
    <source>
        <dbReference type="Proteomes" id="UP001217089"/>
    </source>
</evidence>
<gene>
    <name evidence="1" type="ORF">KUTeg_004733</name>
</gene>
<dbReference type="Proteomes" id="UP001217089">
    <property type="component" value="Unassembled WGS sequence"/>
</dbReference>
<reference evidence="1 2" key="1">
    <citation type="submission" date="2022-12" db="EMBL/GenBank/DDBJ databases">
        <title>Chromosome-level genome of Tegillarca granosa.</title>
        <authorList>
            <person name="Kim J."/>
        </authorList>
    </citation>
    <scope>NUCLEOTIDE SEQUENCE [LARGE SCALE GENOMIC DNA]</scope>
    <source>
        <strain evidence="1">Teg-2019</strain>
        <tissue evidence="1">Adductor muscle</tissue>
    </source>
</reference>
<name>A0ABQ9FHS7_TEGGR</name>
<dbReference type="PANTHER" id="PTHR10954:SF7">
    <property type="entry name" value="RIBONUCLEASE H2 SUBUNIT A"/>
    <property type="match status" value="1"/>
</dbReference>
<organism evidence="1 2">
    <name type="scientific">Tegillarca granosa</name>
    <name type="common">Malaysian cockle</name>
    <name type="synonym">Anadara granosa</name>
    <dbReference type="NCBI Taxonomy" id="220873"/>
    <lineage>
        <taxon>Eukaryota</taxon>
        <taxon>Metazoa</taxon>
        <taxon>Spiralia</taxon>
        <taxon>Lophotrochozoa</taxon>
        <taxon>Mollusca</taxon>
        <taxon>Bivalvia</taxon>
        <taxon>Autobranchia</taxon>
        <taxon>Pteriomorphia</taxon>
        <taxon>Arcoida</taxon>
        <taxon>Arcoidea</taxon>
        <taxon>Arcidae</taxon>
        <taxon>Tegillarca</taxon>
    </lineage>
</organism>
<sequence>MCATEDILGWIVEILSPTVISNSMLRRTKYNLNALSHDCAIGLIQKALDRGVNVREKIHFN</sequence>